<proteinExistence type="predicted"/>
<name>A0ACA9M837_9GLOM</name>
<reference evidence="1" key="1">
    <citation type="submission" date="2021-06" db="EMBL/GenBank/DDBJ databases">
        <authorList>
            <person name="Kallberg Y."/>
            <person name="Tangrot J."/>
            <person name="Rosling A."/>
        </authorList>
    </citation>
    <scope>NUCLEOTIDE SEQUENCE</scope>
    <source>
        <strain evidence="1">28 12/20/2015</strain>
    </source>
</reference>
<sequence length="97" mass="11517">MYVQCKCKVPEDKTGRKQQKRNRITRCKCHFIETKIEQKQQKECDKLAYHKRRNQTNDNDDIEPSYLGLQVICDYCKAKKFIGEPKSLCYNDGKIVL</sequence>
<feature type="non-terminal residue" evidence="1">
    <location>
        <position position="1"/>
    </location>
</feature>
<evidence type="ECO:0000313" key="2">
    <source>
        <dbReference type="Proteomes" id="UP000789366"/>
    </source>
</evidence>
<keyword evidence="2" id="KW-1185">Reference proteome</keyword>
<organism evidence="1 2">
    <name type="scientific">Cetraspora pellucida</name>
    <dbReference type="NCBI Taxonomy" id="1433469"/>
    <lineage>
        <taxon>Eukaryota</taxon>
        <taxon>Fungi</taxon>
        <taxon>Fungi incertae sedis</taxon>
        <taxon>Mucoromycota</taxon>
        <taxon>Glomeromycotina</taxon>
        <taxon>Glomeromycetes</taxon>
        <taxon>Diversisporales</taxon>
        <taxon>Gigasporaceae</taxon>
        <taxon>Cetraspora</taxon>
    </lineage>
</organism>
<dbReference type="Proteomes" id="UP000789366">
    <property type="component" value="Unassembled WGS sequence"/>
</dbReference>
<gene>
    <name evidence="1" type="ORF">SPELUC_LOCUS6181</name>
</gene>
<evidence type="ECO:0000313" key="1">
    <source>
        <dbReference type="EMBL" id="CAG8576189.1"/>
    </source>
</evidence>
<protein>
    <submittedName>
        <fullName evidence="1">17498_t:CDS:1</fullName>
    </submittedName>
</protein>
<dbReference type="EMBL" id="CAJVPW010007035">
    <property type="protein sequence ID" value="CAG8576189.1"/>
    <property type="molecule type" value="Genomic_DNA"/>
</dbReference>
<accession>A0ACA9M837</accession>
<feature type="non-terminal residue" evidence="1">
    <location>
        <position position="97"/>
    </location>
</feature>
<comment type="caution">
    <text evidence="1">The sequence shown here is derived from an EMBL/GenBank/DDBJ whole genome shotgun (WGS) entry which is preliminary data.</text>
</comment>